<dbReference type="KEGG" id="amic:Ami3637_14950"/>
<accession>A0A6P1MK37</accession>
<sequence>MLLVGSSCGAQTPANDSIEKNLKEILNGFDEFAKLKNGTLQTNFSMTAEKNAVKTLDGGNISNLSITTFILNGNGYDYIEERKDFDEESGKYGYSATKQVKGKQFFAFPIQKSKKEKLKSYKWEDISDINHKYYEPNGILRMMAVRPKVLCNLEYIADITKEKKGEFTKYILTPNAKFTKYLKENVYRPEDNYNELEHREIYWIDEDGLLIKHQTYGKCEYTIDGIPDTYVSDMITELTDYNDKKLTEIDDLGTSF</sequence>
<dbReference type="AlphaFoldDB" id="A0A6P1MK37"/>
<evidence type="ECO:0000313" key="2">
    <source>
        <dbReference type="Proteomes" id="UP000463883"/>
    </source>
</evidence>
<gene>
    <name evidence="1" type="ORF">Ami3637_14950</name>
</gene>
<reference evidence="1 2" key="1">
    <citation type="submission" date="2020-01" db="EMBL/GenBank/DDBJ databases">
        <title>Genomic analysis of Aminipila sp. CBA3637.</title>
        <authorList>
            <person name="Kim Y.B."/>
            <person name="Roh S.W."/>
        </authorList>
    </citation>
    <scope>NUCLEOTIDE SEQUENCE [LARGE SCALE GENOMIC DNA]</scope>
    <source>
        <strain evidence="1 2">CBA3637</strain>
    </source>
</reference>
<evidence type="ECO:0000313" key="1">
    <source>
        <dbReference type="EMBL" id="QHI73503.1"/>
    </source>
</evidence>
<name>A0A6P1MK37_9FIRM</name>
<dbReference type="Proteomes" id="UP000463883">
    <property type="component" value="Chromosome"/>
</dbReference>
<proteinExistence type="predicted"/>
<dbReference type="RefSeq" id="WP_162363268.1">
    <property type="nucleotide sequence ID" value="NZ_CP047591.1"/>
</dbReference>
<keyword evidence="2" id="KW-1185">Reference proteome</keyword>
<protein>
    <submittedName>
        <fullName evidence="1">Uncharacterized protein</fullName>
    </submittedName>
</protein>
<organism evidence="1 2">
    <name type="scientific">Aminipila terrae</name>
    <dbReference type="NCBI Taxonomy" id="2697030"/>
    <lineage>
        <taxon>Bacteria</taxon>
        <taxon>Bacillati</taxon>
        <taxon>Bacillota</taxon>
        <taxon>Clostridia</taxon>
        <taxon>Peptostreptococcales</taxon>
        <taxon>Anaerovoracaceae</taxon>
        <taxon>Aminipila</taxon>
    </lineage>
</organism>
<dbReference type="EMBL" id="CP047591">
    <property type="protein sequence ID" value="QHI73503.1"/>
    <property type="molecule type" value="Genomic_DNA"/>
</dbReference>